<proteinExistence type="predicted"/>
<organism evidence="4 5">
    <name type="scientific">Peredibacter starrii</name>
    <dbReference type="NCBI Taxonomy" id="28202"/>
    <lineage>
        <taxon>Bacteria</taxon>
        <taxon>Pseudomonadati</taxon>
        <taxon>Bdellovibrionota</taxon>
        <taxon>Bacteriovoracia</taxon>
        <taxon>Bacteriovoracales</taxon>
        <taxon>Bacteriovoracaceae</taxon>
        <taxon>Peredibacter</taxon>
    </lineage>
</organism>
<accession>A0AAX4HM26</accession>
<dbReference type="KEGG" id="psti:SOO65_16105"/>
<dbReference type="InterPro" id="IPR002068">
    <property type="entry name" value="A-crystallin/Hsp20_dom"/>
</dbReference>
<dbReference type="AlphaFoldDB" id="A0AAX4HM26"/>
<gene>
    <name evidence="4" type="ORF">SOO65_16105</name>
</gene>
<evidence type="ECO:0000256" key="2">
    <source>
        <dbReference type="SAM" id="SignalP"/>
    </source>
</evidence>
<feature type="compositionally biased region" description="Basic and acidic residues" evidence="1">
    <location>
        <begin position="185"/>
        <end position="202"/>
    </location>
</feature>
<dbReference type="Proteomes" id="UP001324634">
    <property type="component" value="Chromosome"/>
</dbReference>
<dbReference type="EMBL" id="CP139487">
    <property type="protein sequence ID" value="WPU64217.1"/>
    <property type="molecule type" value="Genomic_DNA"/>
</dbReference>
<dbReference type="Gene3D" id="2.60.40.790">
    <property type="match status" value="1"/>
</dbReference>
<dbReference type="PROSITE" id="PS51257">
    <property type="entry name" value="PROKAR_LIPOPROTEIN"/>
    <property type="match status" value="1"/>
</dbReference>
<evidence type="ECO:0000256" key="1">
    <source>
        <dbReference type="SAM" id="MobiDB-lite"/>
    </source>
</evidence>
<keyword evidence="2" id="KW-0732">Signal</keyword>
<dbReference type="Pfam" id="PF00011">
    <property type="entry name" value="HSP20"/>
    <property type="match status" value="1"/>
</dbReference>
<keyword evidence="5" id="KW-1185">Reference proteome</keyword>
<evidence type="ECO:0000313" key="5">
    <source>
        <dbReference type="Proteomes" id="UP001324634"/>
    </source>
</evidence>
<dbReference type="SUPFAM" id="SSF49764">
    <property type="entry name" value="HSP20-like chaperones"/>
    <property type="match status" value="1"/>
</dbReference>
<name>A0AAX4HM26_9BACT</name>
<dbReference type="CDD" id="cd00298">
    <property type="entry name" value="ACD_sHsps_p23-like"/>
    <property type="match status" value="1"/>
</dbReference>
<evidence type="ECO:0000313" key="4">
    <source>
        <dbReference type="EMBL" id="WPU64217.1"/>
    </source>
</evidence>
<dbReference type="RefSeq" id="WP_321392593.1">
    <property type="nucleotide sequence ID" value="NZ_CP139487.1"/>
</dbReference>
<feature type="chain" id="PRO_5043332252" evidence="2">
    <location>
        <begin position="24"/>
        <end position="202"/>
    </location>
</feature>
<feature type="domain" description="SHSP" evidence="3">
    <location>
        <begin position="115"/>
        <end position="182"/>
    </location>
</feature>
<reference evidence="4 5" key="1">
    <citation type="submission" date="2023-11" db="EMBL/GenBank/DDBJ databases">
        <title>Peredibacter starrii A3.12.</title>
        <authorList>
            <person name="Mitchell R.J."/>
        </authorList>
    </citation>
    <scope>NUCLEOTIDE SEQUENCE [LARGE SCALE GENOMIC DNA]</scope>
    <source>
        <strain evidence="4 5">A3.12</strain>
    </source>
</reference>
<dbReference type="InterPro" id="IPR008978">
    <property type="entry name" value="HSP20-like_chaperone"/>
</dbReference>
<feature type="signal peptide" evidence="2">
    <location>
        <begin position="1"/>
        <end position="23"/>
    </location>
</feature>
<evidence type="ECO:0000259" key="3">
    <source>
        <dbReference type="Pfam" id="PF00011"/>
    </source>
</evidence>
<protein>
    <submittedName>
        <fullName evidence="4">Hsp20/alpha crystallin family protein</fullName>
    </submittedName>
</protein>
<feature type="region of interest" description="Disordered" evidence="1">
    <location>
        <begin position="183"/>
        <end position="202"/>
    </location>
</feature>
<sequence length="202" mass="22939">MKRMYVTLGVMFLLVVWAISCLAQNKPSVSDTRADQIQKRLQLREEIHRRMMDKLMNGNGSDEDMFKDLEKMAEEMMNESFSGMDSFAPTTSNFQMEWTETAGGRTLAITPKTPEQKLDINVNNGMITIKGSAEQKSQYGSTISEFNNSFNVPGDCDPTKVKMDQKEGKILLNFPFRTAKTIQKKPVDQRKPLPKSEDDVVI</sequence>